<protein>
    <recommendedName>
        <fullName evidence="4">Lipoprotein</fullName>
    </recommendedName>
</protein>
<organism evidence="2 3">
    <name type="scientific">Phaeobacter inhibens</name>
    <dbReference type="NCBI Taxonomy" id="221822"/>
    <lineage>
        <taxon>Bacteria</taxon>
        <taxon>Pseudomonadati</taxon>
        <taxon>Pseudomonadota</taxon>
        <taxon>Alphaproteobacteria</taxon>
        <taxon>Rhodobacterales</taxon>
        <taxon>Roseobacteraceae</taxon>
        <taxon>Phaeobacter</taxon>
    </lineage>
</organism>
<dbReference type="PROSITE" id="PS51257">
    <property type="entry name" value="PROKAR_LIPOPROTEIN"/>
    <property type="match status" value="1"/>
</dbReference>
<keyword evidence="1" id="KW-0732">Signal</keyword>
<dbReference type="AlphaFoldDB" id="A0A2I7KDH4"/>
<evidence type="ECO:0000256" key="1">
    <source>
        <dbReference type="SAM" id="SignalP"/>
    </source>
</evidence>
<evidence type="ECO:0000313" key="2">
    <source>
        <dbReference type="EMBL" id="AUR00649.1"/>
    </source>
</evidence>
<evidence type="ECO:0008006" key="4">
    <source>
        <dbReference type="Google" id="ProtNLM"/>
    </source>
</evidence>
<sequence precursor="true">MKSIVVSLLLIATALVTGCTPHSGGKPDEVSQLRHAIETLSPDVDPAEAARAAQIAYSHATALAKEYQVTTSPILHNTLVNSGVRQRGLCYHYAEDMQARLQREDFQSLTILRAIAEPRNSFRIEHSSAVIAPKGADIYGGIVLDPWRYGGNLYWSATSKDPRYDWEPRLTVLRRRGATRVVANN</sequence>
<dbReference type="Proteomes" id="UP000236447">
    <property type="component" value="Chromosome"/>
</dbReference>
<dbReference type="EMBL" id="CP010725">
    <property type="protein sequence ID" value="AUR00649.1"/>
    <property type="molecule type" value="Genomic_DNA"/>
</dbReference>
<name>A0A2I7KDH4_9RHOB</name>
<gene>
    <name evidence="2" type="ORF">PhaeoP88_03327</name>
</gene>
<feature type="signal peptide" evidence="1">
    <location>
        <begin position="1"/>
        <end position="18"/>
    </location>
</feature>
<proteinExistence type="predicted"/>
<feature type="chain" id="PRO_5014404870" description="Lipoprotein" evidence="1">
    <location>
        <begin position="19"/>
        <end position="185"/>
    </location>
</feature>
<dbReference type="GeneID" id="57289966"/>
<reference evidence="2 3" key="1">
    <citation type="journal article" date="2017" name="Front. Microbiol.">
        <title>Phaeobacter piscinae sp. nov., a species of the Roseobacter group and potential aquaculture probiont.</title>
        <authorList>
            <person name="Sonnenschein E.C."/>
            <person name="Phippen C.B.W."/>
            <person name="Nielsen K.F."/>
            <person name="Mateiu R.V."/>
            <person name="Melchiorsen J."/>
            <person name="Gram L."/>
            <person name="Overmann J."/>
            <person name="Freese H.M."/>
        </authorList>
    </citation>
    <scope>NUCLEOTIDE SEQUENCE [LARGE SCALE GENOMIC DNA]</scope>
    <source>
        <strain evidence="2 3">P88</strain>
    </source>
</reference>
<accession>A0A2I7KDH4</accession>
<reference evidence="2 3" key="2">
    <citation type="journal article" date="2017" name="Genome Biol. Evol.">
        <title>Trajectories and Drivers of Genome Evolution in Surface-Associated Marine Phaeobacter.</title>
        <authorList>
            <person name="Freese H.M."/>
            <person name="Sikorski J."/>
            <person name="Bunk B."/>
            <person name="Scheuner C."/>
            <person name="Meier-Kolthoff J.P."/>
            <person name="Sproer C."/>
            <person name="Gram L."/>
            <person name="Overmann J."/>
        </authorList>
    </citation>
    <scope>NUCLEOTIDE SEQUENCE [LARGE SCALE GENOMIC DNA]</scope>
    <source>
        <strain evidence="2 3">P88</strain>
    </source>
</reference>
<evidence type="ECO:0000313" key="3">
    <source>
        <dbReference type="Proteomes" id="UP000236447"/>
    </source>
</evidence>
<dbReference type="RefSeq" id="WP_102859405.1">
    <property type="nucleotide sequence ID" value="NZ_CP010650.1"/>
</dbReference>